<dbReference type="Pfam" id="PF07536">
    <property type="entry name" value="HWE_HK"/>
    <property type="match status" value="1"/>
</dbReference>
<evidence type="ECO:0000256" key="6">
    <source>
        <dbReference type="ARBA" id="ARBA00022630"/>
    </source>
</evidence>
<organism evidence="20 21">
    <name type="scientific">Belnapia arida</name>
    <dbReference type="NCBI Taxonomy" id="2804533"/>
    <lineage>
        <taxon>Bacteria</taxon>
        <taxon>Pseudomonadati</taxon>
        <taxon>Pseudomonadota</taxon>
        <taxon>Alphaproteobacteria</taxon>
        <taxon>Acetobacterales</taxon>
        <taxon>Roseomonadaceae</taxon>
        <taxon>Belnapia</taxon>
    </lineage>
</organism>
<dbReference type="Proteomes" id="UP000660885">
    <property type="component" value="Unassembled WGS sequence"/>
</dbReference>
<dbReference type="InterPro" id="IPR000700">
    <property type="entry name" value="PAS-assoc_C"/>
</dbReference>
<dbReference type="Gene3D" id="2.10.70.100">
    <property type="match status" value="2"/>
</dbReference>
<dbReference type="InterPro" id="IPR011102">
    <property type="entry name" value="Sig_transdc_His_kinase_HWE"/>
</dbReference>
<evidence type="ECO:0000256" key="2">
    <source>
        <dbReference type="ARBA" id="ARBA00012438"/>
    </source>
</evidence>
<keyword evidence="17" id="KW-1133">Transmembrane helix</keyword>
<dbReference type="PANTHER" id="PTHR41523">
    <property type="entry name" value="TWO-COMPONENT SYSTEM SENSOR PROTEIN"/>
    <property type="match status" value="1"/>
</dbReference>
<keyword evidence="12" id="KW-0067">ATP-binding</keyword>
<feature type="domain" description="PAS" evidence="18">
    <location>
        <begin position="511"/>
        <end position="555"/>
    </location>
</feature>
<evidence type="ECO:0000313" key="21">
    <source>
        <dbReference type="Proteomes" id="UP000660885"/>
    </source>
</evidence>
<evidence type="ECO:0000256" key="8">
    <source>
        <dbReference type="ARBA" id="ARBA00022679"/>
    </source>
</evidence>
<protein>
    <recommendedName>
        <fullName evidence="2">histidine kinase</fullName>
        <ecNumber evidence="2">2.7.13.3</ecNumber>
    </recommendedName>
</protein>
<feature type="domain" description="PAC" evidence="19">
    <location>
        <begin position="560"/>
        <end position="613"/>
    </location>
</feature>
<dbReference type="Gene3D" id="3.30.450.20">
    <property type="entry name" value="PAS domain"/>
    <property type="match status" value="3"/>
</dbReference>
<keyword evidence="14" id="KW-0843">Virulence</keyword>
<dbReference type="SMART" id="SM00086">
    <property type="entry name" value="PAC"/>
    <property type="match status" value="3"/>
</dbReference>
<evidence type="ECO:0000256" key="15">
    <source>
        <dbReference type="ARBA" id="ARBA00023170"/>
    </source>
</evidence>
<comment type="catalytic activity">
    <reaction evidence="1">
        <text>ATP + protein L-histidine = ADP + protein N-phospho-L-histidine.</text>
        <dbReference type="EC" id="2.7.13.3"/>
    </reaction>
</comment>
<evidence type="ECO:0000256" key="9">
    <source>
        <dbReference type="ARBA" id="ARBA00022737"/>
    </source>
</evidence>
<keyword evidence="10" id="KW-0547">Nucleotide-binding</keyword>
<dbReference type="InterPro" id="IPR000014">
    <property type="entry name" value="PAS"/>
</dbReference>
<feature type="transmembrane region" description="Helical" evidence="17">
    <location>
        <begin position="276"/>
        <end position="299"/>
    </location>
</feature>
<keyword evidence="11" id="KW-0418">Kinase</keyword>
<keyword evidence="6" id="KW-0285">Flavoprotein</keyword>
<dbReference type="InterPro" id="IPR013767">
    <property type="entry name" value="PAS_fold"/>
</dbReference>
<keyword evidence="13" id="KW-0157">Chromophore</keyword>
<keyword evidence="17" id="KW-0472">Membrane</keyword>
<feature type="domain" description="PAS" evidence="18">
    <location>
        <begin position="356"/>
        <end position="414"/>
    </location>
</feature>
<evidence type="ECO:0000256" key="16">
    <source>
        <dbReference type="SAM" id="Coils"/>
    </source>
</evidence>
<keyword evidence="7" id="KW-0288">FMN</keyword>
<evidence type="ECO:0000256" key="10">
    <source>
        <dbReference type="ARBA" id="ARBA00022741"/>
    </source>
</evidence>
<evidence type="ECO:0000259" key="19">
    <source>
        <dbReference type="PROSITE" id="PS50113"/>
    </source>
</evidence>
<evidence type="ECO:0000256" key="17">
    <source>
        <dbReference type="SAM" id="Phobius"/>
    </source>
</evidence>
<feature type="domain" description="PAC" evidence="19">
    <location>
        <begin position="431"/>
        <end position="483"/>
    </location>
</feature>
<feature type="coiled-coil region" evidence="16">
    <location>
        <begin position="597"/>
        <end position="624"/>
    </location>
</feature>
<dbReference type="InterPro" id="IPR013655">
    <property type="entry name" value="PAS_fold_3"/>
</dbReference>
<gene>
    <name evidence="20" type="ORF">JMJ56_19490</name>
</gene>
<dbReference type="CDD" id="cd18774">
    <property type="entry name" value="PDC2_HK_sensor"/>
    <property type="match status" value="1"/>
</dbReference>
<keyword evidence="9" id="KW-0677">Repeat</keyword>
<dbReference type="Pfam" id="PF08447">
    <property type="entry name" value="PAS_3"/>
    <property type="match status" value="2"/>
</dbReference>
<evidence type="ECO:0000256" key="14">
    <source>
        <dbReference type="ARBA" id="ARBA00023026"/>
    </source>
</evidence>
<accession>A0ABS1U6N5</accession>
<evidence type="ECO:0000256" key="3">
    <source>
        <dbReference type="ARBA" id="ARBA00022543"/>
    </source>
</evidence>
<evidence type="ECO:0000256" key="7">
    <source>
        <dbReference type="ARBA" id="ARBA00022643"/>
    </source>
</evidence>
<dbReference type="PANTHER" id="PTHR41523:SF8">
    <property type="entry name" value="ETHYLENE RESPONSE SENSOR PROTEIN"/>
    <property type="match status" value="1"/>
</dbReference>
<reference evidence="20 21" key="1">
    <citation type="submission" date="2021-01" db="EMBL/GenBank/DDBJ databases">
        <title>Belnapia mucosa sp. nov. and Belnapia arida sp. nov., isolated from the Tabernas Desert (Almeria, Spain).</title>
        <authorList>
            <person name="Molina-Menor E."/>
            <person name="Vidal-Verdu A."/>
            <person name="Calonge A."/>
            <person name="Satari L."/>
            <person name="Pereto J."/>
            <person name="Porcar M."/>
        </authorList>
    </citation>
    <scope>NUCLEOTIDE SEQUENCE [LARGE SCALE GENOMIC DNA]</scope>
    <source>
        <strain evidence="20 21">T18</strain>
    </source>
</reference>
<evidence type="ECO:0000256" key="13">
    <source>
        <dbReference type="ARBA" id="ARBA00022991"/>
    </source>
</evidence>
<dbReference type="InterPro" id="IPR001610">
    <property type="entry name" value="PAC"/>
</dbReference>
<proteinExistence type="predicted"/>
<sequence>MERHGRVGLAGHLLGLVLAVLVPSLALGGATAWHLAGLYRAASEERLKDTARALALAVDGELEIFQTAVLALASSPLLRLEDTRAFRIWAVAATTRLGGAVVVHEAVPGYPQRLNTMRPEDALPDQVPVTASATAELVQRALLTRQAAVANLFEGPVSGRPQAAAAAPTPDAQAVVTMAVPAERLARLLADQELNYGAVAAIVDAQNRVVARSDDGRTSSGGAAIAVPLGNGAEASGMFRDTGEARPALYAFHRLRRAPGWSVVVGERLADHRTSWLRPLLIFVTGGVVAFGVGLALALSLGRRIRSPVLALVRRADRVGSGTGAEPPPALPHSPVAEFEELRLAMERADAALRAGEAEFRAAFEQSSVPMQQTDCATGCFLRVNHAFCQLLGRPAEQLIGLPFTEVTHPEDREVDLAGFWRMARGEVPSYEGEKRFLRPDGSVRWARIASSPVRDVRGQPIRTMAVVLDVTAQHEAEAARRSSEAWMRLAQEAGGIGSWDTNYETATTRWSDENYRLWGLEPGTPIQEQFILSLVHPDDRQALMRQQQMALDPNGPHPMEVEFRIRRASDGAERRLLSIGERSHAADGHLVGHRGIVQDVTERRQAEEQLRRSEERLRLAQEAGGIGSWEWEIATGVLFWSESCHHLFGTDPAQPLTDANWRALMTEEDGPRVEAMLDAALAGTATVWETEFRIIRQGDRALRWINGRGSILRDLADGRPLRVVGVAMDVTERREAEDRLRLLAREVDHRAKNALAVVQAALRLTPKDDAVRYAQAVEGRVNNLARVHNLLAEGRWSGTRLHQLAEGELAPFLPARAGHEERAPRVVLDGPSVLLGPSAAQAISMALHELATNATKHGALSMPGGVVRLSWALDHPAGLLRICWSETGGPLVAAPPERRGFGSRVMEATIRDQLGGAVRRDWTAAGLDCALEVPLGRLASDLDEGVSDRPLFAHGQA</sequence>
<dbReference type="NCBIfam" id="TIGR00229">
    <property type="entry name" value="sensory_box"/>
    <property type="match status" value="3"/>
</dbReference>
<keyword evidence="4" id="KW-0597">Phosphoprotein</keyword>
<dbReference type="SMART" id="SM00091">
    <property type="entry name" value="PAS"/>
    <property type="match status" value="3"/>
</dbReference>
<evidence type="ECO:0000256" key="5">
    <source>
        <dbReference type="ARBA" id="ARBA00022606"/>
    </source>
</evidence>
<dbReference type="PROSITE" id="PS50112">
    <property type="entry name" value="PAS"/>
    <property type="match status" value="2"/>
</dbReference>
<dbReference type="SUPFAM" id="SSF55785">
    <property type="entry name" value="PYP-like sensor domain (PAS domain)"/>
    <property type="match status" value="3"/>
</dbReference>
<dbReference type="SMART" id="SM00911">
    <property type="entry name" value="HWE_HK"/>
    <property type="match status" value="1"/>
</dbReference>
<dbReference type="CDD" id="cd00130">
    <property type="entry name" value="PAS"/>
    <property type="match status" value="3"/>
</dbReference>
<dbReference type="EC" id="2.7.13.3" evidence="2"/>
<keyword evidence="16" id="KW-0175">Coiled coil</keyword>
<dbReference type="PROSITE" id="PS50113">
    <property type="entry name" value="PAC"/>
    <property type="match status" value="3"/>
</dbReference>
<keyword evidence="3" id="KW-0600">Photoreceptor protein</keyword>
<dbReference type="InterPro" id="IPR035965">
    <property type="entry name" value="PAS-like_dom_sf"/>
</dbReference>
<keyword evidence="21" id="KW-1185">Reference proteome</keyword>
<dbReference type="InterPro" id="IPR036890">
    <property type="entry name" value="HATPase_C_sf"/>
</dbReference>
<evidence type="ECO:0000256" key="12">
    <source>
        <dbReference type="ARBA" id="ARBA00022840"/>
    </source>
</evidence>
<evidence type="ECO:0000256" key="1">
    <source>
        <dbReference type="ARBA" id="ARBA00000085"/>
    </source>
</evidence>
<keyword evidence="15" id="KW-0675">Receptor</keyword>
<dbReference type="Pfam" id="PF00989">
    <property type="entry name" value="PAS"/>
    <property type="match status" value="1"/>
</dbReference>
<name>A0ABS1U6N5_9PROT</name>
<keyword evidence="8" id="KW-0808">Transferase</keyword>
<feature type="domain" description="PAC" evidence="19">
    <location>
        <begin position="689"/>
        <end position="743"/>
    </location>
</feature>
<keyword evidence="5" id="KW-0716">Sensory transduction</keyword>
<evidence type="ECO:0000313" key="20">
    <source>
        <dbReference type="EMBL" id="MBL6080205.1"/>
    </source>
</evidence>
<evidence type="ECO:0000259" key="18">
    <source>
        <dbReference type="PROSITE" id="PS50112"/>
    </source>
</evidence>
<keyword evidence="17" id="KW-0812">Transmembrane</keyword>
<dbReference type="EMBL" id="JAETWB010000011">
    <property type="protein sequence ID" value="MBL6080205.1"/>
    <property type="molecule type" value="Genomic_DNA"/>
</dbReference>
<dbReference type="RefSeq" id="WP_202833440.1">
    <property type="nucleotide sequence ID" value="NZ_JAETWB010000011.1"/>
</dbReference>
<comment type="caution">
    <text evidence="20">The sequence shown here is derived from an EMBL/GenBank/DDBJ whole genome shotgun (WGS) entry which is preliminary data.</text>
</comment>
<evidence type="ECO:0000256" key="4">
    <source>
        <dbReference type="ARBA" id="ARBA00022553"/>
    </source>
</evidence>
<dbReference type="Gene3D" id="3.30.565.10">
    <property type="entry name" value="Histidine kinase-like ATPase, C-terminal domain"/>
    <property type="match status" value="1"/>
</dbReference>
<evidence type="ECO:0000256" key="11">
    <source>
        <dbReference type="ARBA" id="ARBA00022777"/>
    </source>
</evidence>